<dbReference type="Proteomes" id="UP001603857">
    <property type="component" value="Unassembled WGS sequence"/>
</dbReference>
<dbReference type="PANTHER" id="PTHR37748:SF1">
    <property type="entry name" value="PROTEIN, PUTATIVE-RELATED"/>
    <property type="match status" value="1"/>
</dbReference>
<feature type="compositionally biased region" description="Low complexity" evidence="1">
    <location>
        <begin position="14"/>
        <end position="32"/>
    </location>
</feature>
<dbReference type="EMBL" id="JBGMDY010000006">
    <property type="protein sequence ID" value="KAL2330877.1"/>
    <property type="molecule type" value="Genomic_DNA"/>
</dbReference>
<dbReference type="PANTHER" id="PTHR37748">
    <property type="entry name" value="PROTEIN, PUTATIVE-RELATED"/>
    <property type="match status" value="1"/>
</dbReference>
<comment type="caution">
    <text evidence="2">The sequence shown here is derived from an EMBL/GenBank/DDBJ whole genome shotgun (WGS) entry which is preliminary data.</text>
</comment>
<dbReference type="AlphaFoldDB" id="A0ABD1M519"/>
<evidence type="ECO:0000313" key="3">
    <source>
        <dbReference type="Proteomes" id="UP001603857"/>
    </source>
</evidence>
<name>A0ABD1M519_9FABA</name>
<keyword evidence="3" id="KW-1185">Reference proteome</keyword>
<gene>
    <name evidence="2" type="ORF">Fmac_018458</name>
</gene>
<protein>
    <submittedName>
        <fullName evidence="2">Uncharacterized protein</fullName>
    </submittedName>
</protein>
<accession>A0ABD1M519</accession>
<proteinExistence type="predicted"/>
<reference evidence="2 3" key="1">
    <citation type="submission" date="2024-08" db="EMBL/GenBank/DDBJ databases">
        <title>Insights into the chromosomal genome structure of Flemingia macrophylla.</title>
        <authorList>
            <person name="Ding Y."/>
            <person name="Zhao Y."/>
            <person name="Bi W."/>
            <person name="Wu M."/>
            <person name="Zhao G."/>
            <person name="Gong Y."/>
            <person name="Li W."/>
            <person name="Zhang P."/>
        </authorList>
    </citation>
    <scope>NUCLEOTIDE SEQUENCE [LARGE SCALE GENOMIC DNA]</scope>
    <source>
        <strain evidence="2">DYQJB</strain>
        <tissue evidence="2">Leaf</tissue>
    </source>
</reference>
<evidence type="ECO:0000256" key="1">
    <source>
        <dbReference type="SAM" id="MobiDB-lite"/>
    </source>
</evidence>
<evidence type="ECO:0000313" key="2">
    <source>
        <dbReference type="EMBL" id="KAL2330877.1"/>
    </source>
</evidence>
<organism evidence="2 3">
    <name type="scientific">Flemingia macrophylla</name>
    <dbReference type="NCBI Taxonomy" id="520843"/>
    <lineage>
        <taxon>Eukaryota</taxon>
        <taxon>Viridiplantae</taxon>
        <taxon>Streptophyta</taxon>
        <taxon>Embryophyta</taxon>
        <taxon>Tracheophyta</taxon>
        <taxon>Spermatophyta</taxon>
        <taxon>Magnoliopsida</taxon>
        <taxon>eudicotyledons</taxon>
        <taxon>Gunneridae</taxon>
        <taxon>Pentapetalae</taxon>
        <taxon>rosids</taxon>
        <taxon>fabids</taxon>
        <taxon>Fabales</taxon>
        <taxon>Fabaceae</taxon>
        <taxon>Papilionoideae</taxon>
        <taxon>50 kb inversion clade</taxon>
        <taxon>NPAAA clade</taxon>
        <taxon>indigoferoid/millettioid clade</taxon>
        <taxon>Phaseoleae</taxon>
        <taxon>Flemingia</taxon>
    </lineage>
</organism>
<sequence length="58" mass="6255">MALISTLFNCFVPSSSPPAQVSDSSQLNSKSPSTEKPKSKSAPIVVSYFPVNHYPSRL</sequence>
<feature type="region of interest" description="Disordered" evidence="1">
    <location>
        <begin position="14"/>
        <end position="41"/>
    </location>
</feature>